<comment type="caution">
    <text evidence="3">The sequence shown here is derived from an EMBL/GenBank/DDBJ whole genome shotgun (WGS) entry which is preliminary data.</text>
</comment>
<organism evidence="3">
    <name type="scientific">candidate division WOR-3 bacterium</name>
    <dbReference type="NCBI Taxonomy" id="2052148"/>
    <lineage>
        <taxon>Bacteria</taxon>
        <taxon>Bacteria division WOR-3</taxon>
    </lineage>
</organism>
<reference evidence="3" key="1">
    <citation type="journal article" date="2020" name="mSystems">
        <title>Genome- and Community-Level Interaction Insights into Carbon Utilization and Element Cycling Functions of Hydrothermarchaeota in Hydrothermal Sediment.</title>
        <authorList>
            <person name="Zhou Z."/>
            <person name="Liu Y."/>
            <person name="Xu W."/>
            <person name="Pan J."/>
            <person name="Luo Z.H."/>
            <person name="Li M."/>
        </authorList>
    </citation>
    <scope>NUCLEOTIDE SEQUENCE [LARGE SCALE GENOMIC DNA]</scope>
    <source>
        <strain evidence="3">SpSt-774</strain>
    </source>
</reference>
<dbReference type="PANTHER" id="PTHR42754">
    <property type="entry name" value="ENDOGLUCANASE"/>
    <property type="match status" value="1"/>
</dbReference>
<dbReference type="PANTHER" id="PTHR42754:SF1">
    <property type="entry name" value="LIPOPROTEIN"/>
    <property type="match status" value="1"/>
</dbReference>
<keyword evidence="1" id="KW-0472">Membrane</keyword>
<keyword evidence="1" id="KW-0812">Transmembrane</keyword>
<proteinExistence type="predicted"/>
<accession>A0A7C4TC40</accession>
<keyword evidence="1" id="KW-1133">Transmembrane helix</keyword>
<dbReference type="Gene3D" id="2.120.10.30">
    <property type="entry name" value="TolB, C-terminal domain"/>
    <property type="match status" value="1"/>
</dbReference>
<dbReference type="NCBIfam" id="TIGR04183">
    <property type="entry name" value="Por_Secre_tail"/>
    <property type="match status" value="1"/>
</dbReference>
<evidence type="ECO:0000313" key="3">
    <source>
        <dbReference type="EMBL" id="HGV97446.1"/>
    </source>
</evidence>
<dbReference type="EMBL" id="DTGZ01000074">
    <property type="protein sequence ID" value="HGV97446.1"/>
    <property type="molecule type" value="Genomic_DNA"/>
</dbReference>
<dbReference type="Pfam" id="PF18962">
    <property type="entry name" value="Por_Secre_tail"/>
    <property type="match status" value="1"/>
</dbReference>
<dbReference type="InterPro" id="IPR026444">
    <property type="entry name" value="Secre_tail"/>
</dbReference>
<name>A0A7C4TC40_UNCW3</name>
<protein>
    <submittedName>
        <fullName evidence="3">T9SS type A sorting domain-containing protein</fullName>
    </submittedName>
</protein>
<evidence type="ECO:0000256" key="1">
    <source>
        <dbReference type="SAM" id="Phobius"/>
    </source>
</evidence>
<evidence type="ECO:0000259" key="2">
    <source>
        <dbReference type="Pfam" id="PF18962"/>
    </source>
</evidence>
<feature type="domain" description="Secretion system C-terminal sorting" evidence="2">
    <location>
        <begin position="979"/>
        <end position="1055"/>
    </location>
</feature>
<dbReference type="InterPro" id="IPR011042">
    <property type="entry name" value="6-blade_b-propeller_TolB-like"/>
</dbReference>
<sequence length="1058" mass="119708">MLVQNKGIIIGLVLLPFLLFAQTLLWSNMYNTTGSGYSWGDDVCIDQLNVYVSGDANTPPSVYDMLVIKYEIAQGSQEDPWELDYGYDDWVGMMCQDDSLIYITGYYQHDPNSSFAIKIRTVVIYKSNMTQKWAESYGGDYELSKGYGIAVDQSGCIYVVGTTHGDCVVLKYDPYGNLLWQSIHHHGYHSFWNKVVITNTGELFVMGRLSQGVEDKDIGIAKYSPDDGTLLALQTWHPDPNETCIDDPCDIDYDAAGNIYVAGATYWGSENSHPVVLKYDSNLNLIWTYHYFDPSGNACHPHDLAVSRATGECYITGRRYVSYSNHNVLTIAINPQGGLLWNEEYGSAGEDEGEKLAITPSCVYVTGRYYGTPPNTKNFLLLCYWRRPWTNQLLWAVDYDFGGEDQSRAIALSRRSPRTSYIACAGERLTSPFAITTVLYRCREPIDMYVWGVAPSNIPEATGYNNSHRLIRDTQGILHLMFTSGNNIYHTSLQDRSWSEPEVVAEGMYPSLLCGSNGKLYSIYAHNEPYPTFLEELRFAVRDAGGWIITDFPVAHTCNSFLWGIGAPSFAIKDTIGYFVFESIVGPLHPRPDSGYMIMIIPRQGQALVYGKFSLSHPENFQYQILDMFSYPIPPIPVDTIKYREIVKDSLVSPSIAVDADGVVHILWEGKGDSLRYYRIQDTMITREFYPGTEIDYPFITTRGDQIEHFWWDMGGVKYRYGWTGKTALSQVRTIAVGNSPFSSGPYLTWTKQDDIYSSLYYGKIPASGMIEPVELGSMEMDLFTYPLIFYNPPRFNAPASLDIVWTEYCAQDSLCDIFYRNIPIEEPPPTYTFDMGEETPVPVCVQRDGFKVLGPEDYQSFDFDSTELIYHLPLHSPHTKYKIRWTYYHEEANKLKLQFKIDDILHHNRWVNPGEKITEETWIPDACLHDNEITIGVKKLSGTIAVLSGIEIESKEVGGGGPQGGEAGIASPFYLARIYPNPTRGMLHIKFKSSGEQRVDINLYDVSGRLVAEIFDGKSKIAVNEIHYSLKGLPGGIYFLETKARDYRHTEKVIHLP</sequence>
<dbReference type="AlphaFoldDB" id="A0A7C4TC40"/>
<feature type="transmembrane region" description="Helical" evidence="1">
    <location>
        <begin position="7"/>
        <end position="26"/>
    </location>
</feature>
<gene>
    <name evidence="3" type="ORF">ENV60_04005</name>
</gene>
<dbReference type="SUPFAM" id="SSF63829">
    <property type="entry name" value="Calcium-dependent phosphotriesterase"/>
    <property type="match status" value="1"/>
</dbReference>